<dbReference type="InterPro" id="IPR003439">
    <property type="entry name" value="ABC_transporter-like_ATP-bd"/>
</dbReference>
<evidence type="ECO:0000259" key="3">
    <source>
        <dbReference type="PROSITE" id="PS50893"/>
    </source>
</evidence>
<dbReference type="PROSITE" id="PS50893">
    <property type="entry name" value="ABC_TRANSPORTER_2"/>
    <property type="match status" value="1"/>
</dbReference>
<evidence type="ECO:0000313" key="5">
    <source>
        <dbReference type="Proteomes" id="UP001597440"/>
    </source>
</evidence>
<dbReference type="InterPro" id="IPR003593">
    <property type="entry name" value="AAA+_ATPase"/>
</dbReference>
<dbReference type="RefSeq" id="WP_210354415.1">
    <property type="nucleotide sequence ID" value="NZ_JAEQMU010000002.1"/>
</dbReference>
<dbReference type="SUPFAM" id="SSF52540">
    <property type="entry name" value="P-loop containing nucleoside triphosphate hydrolases"/>
    <property type="match status" value="1"/>
</dbReference>
<evidence type="ECO:0000313" key="4">
    <source>
        <dbReference type="EMBL" id="MFD2557208.1"/>
    </source>
</evidence>
<organism evidence="4 5">
    <name type="scientific">Sphingobacterium tabacisoli</name>
    <dbReference type="NCBI Taxonomy" id="2044855"/>
    <lineage>
        <taxon>Bacteria</taxon>
        <taxon>Pseudomonadati</taxon>
        <taxon>Bacteroidota</taxon>
        <taxon>Sphingobacteriia</taxon>
        <taxon>Sphingobacteriales</taxon>
        <taxon>Sphingobacteriaceae</taxon>
        <taxon>Sphingobacterium</taxon>
    </lineage>
</organism>
<gene>
    <name evidence="4" type="ORF">ACFSQW_22645</name>
</gene>
<evidence type="ECO:0000256" key="1">
    <source>
        <dbReference type="ARBA" id="ARBA00022741"/>
    </source>
</evidence>
<dbReference type="CDD" id="cd03230">
    <property type="entry name" value="ABC_DR_subfamily_A"/>
    <property type="match status" value="1"/>
</dbReference>
<reference evidence="5" key="1">
    <citation type="journal article" date="2019" name="Int. J. Syst. Evol. Microbiol.">
        <title>The Global Catalogue of Microorganisms (GCM) 10K type strain sequencing project: providing services to taxonomists for standard genome sequencing and annotation.</title>
        <authorList>
            <consortium name="The Broad Institute Genomics Platform"/>
            <consortium name="The Broad Institute Genome Sequencing Center for Infectious Disease"/>
            <person name="Wu L."/>
            <person name="Ma J."/>
        </authorList>
    </citation>
    <scope>NUCLEOTIDE SEQUENCE [LARGE SCALE GENOMIC DNA]</scope>
    <source>
        <strain evidence="5">KCTC 52298</strain>
    </source>
</reference>
<name>A0ABW5L9X0_9SPHI</name>
<dbReference type="GO" id="GO:0005524">
    <property type="term" value="F:ATP binding"/>
    <property type="evidence" value="ECO:0007669"/>
    <property type="project" value="UniProtKB-KW"/>
</dbReference>
<dbReference type="SMART" id="SM00382">
    <property type="entry name" value="AAA"/>
    <property type="match status" value="1"/>
</dbReference>
<proteinExistence type="predicted"/>
<dbReference type="Proteomes" id="UP001597440">
    <property type="component" value="Unassembled WGS sequence"/>
</dbReference>
<feature type="domain" description="ABC transporter" evidence="3">
    <location>
        <begin position="2"/>
        <end position="228"/>
    </location>
</feature>
<keyword evidence="1" id="KW-0547">Nucleotide-binding</keyword>
<accession>A0ABW5L9X0</accession>
<evidence type="ECO:0000256" key="2">
    <source>
        <dbReference type="ARBA" id="ARBA00022840"/>
    </source>
</evidence>
<dbReference type="Gene3D" id="3.40.50.300">
    <property type="entry name" value="P-loop containing nucleotide triphosphate hydrolases"/>
    <property type="match status" value="1"/>
</dbReference>
<comment type="caution">
    <text evidence="4">The sequence shown here is derived from an EMBL/GenBank/DDBJ whole genome shotgun (WGS) entry which is preliminary data.</text>
</comment>
<dbReference type="PANTHER" id="PTHR43158:SF1">
    <property type="entry name" value="ABC TRANSPORTER, ATP-BINDING PROTEIN"/>
    <property type="match status" value="1"/>
</dbReference>
<keyword evidence="2 4" id="KW-0067">ATP-binding</keyword>
<dbReference type="PANTHER" id="PTHR43158">
    <property type="entry name" value="SKFA PEPTIDE EXPORT ATP-BINDING PROTEIN SKFE"/>
    <property type="match status" value="1"/>
</dbReference>
<keyword evidence="5" id="KW-1185">Reference proteome</keyword>
<dbReference type="Pfam" id="PF00005">
    <property type="entry name" value="ABC_tran"/>
    <property type="match status" value="1"/>
</dbReference>
<dbReference type="EMBL" id="JBHULD010000025">
    <property type="protein sequence ID" value="MFD2557208.1"/>
    <property type="molecule type" value="Genomic_DNA"/>
</dbReference>
<dbReference type="InterPro" id="IPR027417">
    <property type="entry name" value="P-loop_NTPase"/>
</dbReference>
<protein>
    <submittedName>
        <fullName evidence="4">ATP-binding cassette domain-containing protein</fullName>
    </submittedName>
</protein>
<sequence length="286" mass="32851">MITIKNLHFNYLRNKKPVIDRLCSVLLPGQIYGLLGLNGAGKTTLLKLIAGIAFPKEGKIQVFDKIPKERKIDFLSDIYFFEDEVKLPFWSLQKWLKIYSSIYTSFDHVLFDELLSQFDVDPDMHISNLSYGQKKKLNIAFGLATRARVLLMDEPTNGLDIPSKSQLRKVLAKHTHEDAIIIISTHQIRDIHPLIDHLLILKDHHFVVDQTVEQLSKLFKVTATPQEQDTVIYSEESLYGKKYVVKTLDNLEENVFDIELFFNAIMTNPDSTTIPDLNNTKTYASI</sequence>